<keyword evidence="2" id="KW-1185">Reference proteome</keyword>
<proteinExistence type="predicted"/>
<name>A0AAN9UF75_9PEZI</name>
<dbReference type="Proteomes" id="UP001320245">
    <property type="component" value="Unassembled WGS sequence"/>
</dbReference>
<dbReference type="AlphaFoldDB" id="A0AAN9UF75"/>
<evidence type="ECO:0000313" key="2">
    <source>
        <dbReference type="Proteomes" id="UP001320245"/>
    </source>
</evidence>
<sequence length="246" mass="27670">MNTNLNEIASTVINNKVPDRANRNIMLVSQHGTNHRDPGFLSQDFRNTFHPPPKLYVTAESDEFDTETLTQWKNAGFDVQYFAMGKGGKAYRRQLEVLFSQELEPSEIFGIIAYGDAAGFCLEHFHILEHNPDNKLGVLIAYYPNIIPDPRAPFPHTIEPLVHLAGEEVGVVKHSQLAGVEGKRRVVKKDLEKVPGQGRVEDVVYPCYKYDAEPGFAETDLDVYDRESAALAWNRSLAAVKKAFKL</sequence>
<reference evidence="1 2" key="1">
    <citation type="journal article" date="2023" name="PLoS ONE">
        <title>Cytospora paraplurivora sp. nov. isolated from orchards with fruit tree decline syndrome in Ontario, Canada.</title>
        <authorList>
            <person name="Ilyukhin E."/>
            <person name="Nguyen H.D.T."/>
            <person name="Castle A.J."/>
            <person name="Ellouze W."/>
        </authorList>
    </citation>
    <scope>NUCLEOTIDE SEQUENCE [LARGE SCALE GENOMIC DNA]</scope>
    <source>
        <strain evidence="1 2">FDS-564</strain>
    </source>
</reference>
<dbReference type="EMBL" id="JAJSPL020000007">
    <property type="protein sequence ID" value="KAK7745861.1"/>
    <property type="molecule type" value="Genomic_DNA"/>
</dbReference>
<organism evidence="1 2">
    <name type="scientific">Cytospora paraplurivora</name>
    <dbReference type="NCBI Taxonomy" id="2898453"/>
    <lineage>
        <taxon>Eukaryota</taxon>
        <taxon>Fungi</taxon>
        <taxon>Dikarya</taxon>
        <taxon>Ascomycota</taxon>
        <taxon>Pezizomycotina</taxon>
        <taxon>Sordariomycetes</taxon>
        <taxon>Sordariomycetidae</taxon>
        <taxon>Diaporthales</taxon>
        <taxon>Cytosporaceae</taxon>
        <taxon>Cytospora</taxon>
    </lineage>
</organism>
<comment type="caution">
    <text evidence="1">The sequence shown here is derived from an EMBL/GenBank/DDBJ whole genome shotgun (WGS) entry which is preliminary data.</text>
</comment>
<protein>
    <submittedName>
        <fullName evidence="1">Uncharacterized protein</fullName>
    </submittedName>
</protein>
<gene>
    <name evidence="1" type="ORF">SLS53_002579</name>
</gene>
<evidence type="ECO:0000313" key="1">
    <source>
        <dbReference type="EMBL" id="KAK7745861.1"/>
    </source>
</evidence>
<accession>A0AAN9UF75</accession>